<keyword evidence="1" id="KW-0472">Membrane</keyword>
<keyword evidence="1" id="KW-0812">Transmembrane</keyword>
<organism evidence="2 3">
    <name type="scientific">Candidatus Curtissbacteria bacterium RIFCSPLOWO2_01_FULL_41_18</name>
    <dbReference type="NCBI Taxonomy" id="1797727"/>
    <lineage>
        <taxon>Bacteria</taxon>
        <taxon>Candidatus Curtissiibacteriota</taxon>
    </lineage>
</organism>
<proteinExistence type="predicted"/>
<evidence type="ECO:0008006" key="4">
    <source>
        <dbReference type="Google" id="ProtNLM"/>
    </source>
</evidence>
<sequence>MAKITITVIFTFAIVAFMYWLWQRQPKIPQVTTPQTTQQVTGEEREQSLQIKPQDGSILTQNKITFEGRAKPNQTILIYSNDFASATKSDKDGNFSQNAKLVDGLNIVQIVYLENDPKQSQKYTLTYLVAAKSDPAKTNVFAGPVKSIFDNVLVITWQGKDKTINALPDADVILPKNPKGEENEATGSATSSIRLRDFVIAGGTLGKNGQLTAKSLEVIRENPPQMLAQFAQIKILNGLNKNSFSTRDETTSEIIAYSVDKNTEILQDSQKAQAKDIVKDKKAVIVYRAQNLADFIYLLP</sequence>
<dbReference type="InterPro" id="IPR013783">
    <property type="entry name" value="Ig-like_fold"/>
</dbReference>
<dbReference type="STRING" id="1797727.A3B51_01320"/>
<keyword evidence="1" id="KW-1133">Transmembrane helix</keyword>
<name>A0A1F5HHN4_9BACT</name>
<comment type="caution">
    <text evidence="2">The sequence shown here is derived from an EMBL/GenBank/DDBJ whole genome shotgun (WGS) entry which is preliminary data.</text>
</comment>
<dbReference type="AlphaFoldDB" id="A0A1F5HHN4"/>
<protein>
    <recommendedName>
        <fullName evidence="4">Bacterial Ig domain-containing protein</fullName>
    </recommendedName>
</protein>
<dbReference type="EMBL" id="MFBQ01000047">
    <property type="protein sequence ID" value="OGE03627.1"/>
    <property type="molecule type" value="Genomic_DNA"/>
</dbReference>
<accession>A0A1F5HHN4</accession>
<dbReference type="Gene3D" id="2.60.40.10">
    <property type="entry name" value="Immunoglobulins"/>
    <property type="match status" value="1"/>
</dbReference>
<evidence type="ECO:0000313" key="3">
    <source>
        <dbReference type="Proteomes" id="UP000176780"/>
    </source>
</evidence>
<dbReference type="Proteomes" id="UP000176780">
    <property type="component" value="Unassembled WGS sequence"/>
</dbReference>
<evidence type="ECO:0000256" key="1">
    <source>
        <dbReference type="SAM" id="Phobius"/>
    </source>
</evidence>
<gene>
    <name evidence="2" type="ORF">A3B51_01320</name>
</gene>
<reference evidence="2 3" key="1">
    <citation type="journal article" date="2016" name="Nat. Commun.">
        <title>Thousands of microbial genomes shed light on interconnected biogeochemical processes in an aquifer system.</title>
        <authorList>
            <person name="Anantharaman K."/>
            <person name="Brown C.T."/>
            <person name="Hug L.A."/>
            <person name="Sharon I."/>
            <person name="Castelle C.J."/>
            <person name="Probst A.J."/>
            <person name="Thomas B.C."/>
            <person name="Singh A."/>
            <person name="Wilkins M.J."/>
            <person name="Karaoz U."/>
            <person name="Brodie E.L."/>
            <person name="Williams K.H."/>
            <person name="Hubbard S.S."/>
            <person name="Banfield J.F."/>
        </authorList>
    </citation>
    <scope>NUCLEOTIDE SEQUENCE [LARGE SCALE GENOMIC DNA]</scope>
</reference>
<evidence type="ECO:0000313" key="2">
    <source>
        <dbReference type="EMBL" id="OGE03627.1"/>
    </source>
</evidence>
<feature type="transmembrane region" description="Helical" evidence="1">
    <location>
        <begin position="6"/>
        <end position="22"/>
    </location>
</feature>